<reference evidence="3" key="1">
    <citation type="submission" date="2020-09" db="EMBL/GenBank/DDBJ databases">
        <title>Novel species in genus Aeromicrobium.</title>
        <authorList>
            <person name="Zhang G."/>
        </authorList>
    </citation>
    <scope>NUCLEOTIDE SEQUENCE</scope>
    <source>
        <strain evidence="3">Zg-636</strain>
    </source>
</reference>
<evidence type="ECO:0000313" key="3">
    <source>
        <dbReference type="EMBL" id="MBC9226835.1"/>
    </source>
</evidence>
<feature type="transmembrane region" description="Helical" evidence="1">
    <location>
        <begin position="145"/>
        <end position="166"/>
    </location>
</feature>
<feature type="domain" description="VanZ-like" evidence="2">
    <location>
        <begin position="57"/>
        <end position="134"/>
    </location>
</feature>
<feature type="transmembrane region" description="Helical" evidence="1">
    <location>
        <begin position="64"/>
        <end position="82"/>
    </location>
</feature>
<dbReference type="InterPro" id="IPR006976">
    <property type="entry name" value="VanZ-like"/>
</dbReference>
<name>A0A8I0EXD4_9ACTN</name>
<keyword evidence="1" id="KW-0472">Membrane</keyword>
<feature type="transmembrane region" description="Helical" evidence="1">
    <location>
        <begin position="89"/>
        <end position="108"/>
    </location>
</feature>
<evidence type="ECO:0000313" key="4">
    <source>
        <dbReference type="Proteomes" id="UP000620591"/>
    </source>
</evidence>
<protein>
    <submittedName>
        <fullName evidence="3">VanZ family protein</fullName>
    </submittedName>
</protein>
<feature type="transmembrane region" description="Helical" evidence="1">
    <location>
        <begin position="114"/>
        <end position="133"/>
    </location>
</feature>
<evidence type="ECO:0000256" key="1">
    <source>
        <dbReference type="SAM" id="Phobius"/>
    </source>
</evidence>
<dbReference type="Pfam" id="PF04892">
    <property type="entry name" value="VanZ"/>
    <property type="match status" value="1"/>
</dbReference>
<evidence type="ECO:0000259" key="2">
    <source>
        <dbReference type="Pfam" id="PF04892"/>
    </source>
</evidence>
<dbReference type="RefSeq" id="WP_187769595.1">
    <property type="nucleotide sequence ID" value="NZ_JACTVM010000003.1"/>
</dbReference>
<organism evidence="3 4">
    <name type="scientific">Aeromicrobium senzhongii</name>
    <dbReference type="NCBI Taxonomy" id="2663859"/>
    <lineage>
        <taxon>Bacteria</taxon>
        <taxon>Bacillati</taxon>
        <taxon>Actinomycetota</taxon>
        <taxon>Actinomycetes</taxon>
        <taxon>Propionibacteriales</taxon>
        <taxon>Nocardioidaceae</taxon>
        <taxon>Aeromicrobium</taxon>
    </lineage>
</organism>
<keyword evidence="1" id="KW-0812">Transmembrane</keyword>
<sequence>MESPPRPHGPVLVLAGAYAVLLALVGLWPDHVDSGLGLVDQPVVRALAELLTVTPTRLVSLGEVLANLFLFVPVGVVVAYGWPRARLSVAGIAALAISAVIETVQWAAPIDRTASALDLVVNTAGGCLGFVVVQAVSGRQRAQWWVLGSLTAIVLAVCAVLVWGLVATGS</sequence>
<dbReference type="AlphaFoldDB" id="A0A8I0EXD4"/>
<proteinExistence type="predicted"/>
<dbReference type="Proteomes" id="UP000620591">
    <property type="component" value="Unassembled WGS sequence"/>
</dbReference>
<keyword evidence="1" id="KW-1133">Transmembrane helix</keyword>
<feature type="transmembrane region" description="Helical" evidence="1">
    <location>
        <begin position="12"/>
        <end position="29"/>
    </location>
</feature>
<accession>A0A8I0EXD4</accession>
<comment type="caution">
    <text evidence="3">The sequence shown here is derived from an EMBL/GenBank/DDBJ whole genome shotgun (WGS) entry which is preliminary data.</text>
</comment>
<dbReference type="EMBL" id="JACTVM010000003">
    <property type="protein sequence ID" value="MBC9226835.1"/>
    <property type="molecule type" value="Genomic_DNA"/>
</dbReference>
<gene>
    <name evidence="3" type="ORF">IBG24_10945</name>
</gene>